<dbReference type="EMBL" id="BOOC01000027">
    <property type="protein sequence ID" value="GIH41965.1"/>
    <property type="molecule type" value="Genomic_DNA"/>
</dbReference>
<feature type="compositionally biased region" description="Low complexity" evidence="6">
    <location>
        <begin position="673"/>
        <end position="682"/>
    </location>
</feature>
<dbReference type="InterPro" id="IPR051211">
    <property type="entry name" value="PG_lysyltransferase"/>
</dbReference>
<feature type="region of interest" description="Disordered" evidence="6">
    <location>
        <begin position="642"/>
        <end position="705"/>
    </location>
</feature>
<feature type="transmembrane region" description="Helical" evidence="7">
    <location>
        <begin position="139"/>
        <end position="158"/>
    </location>
</feature>
<evidence type="ECO:0000256" key="3">
    <source>
        <dbReference type="ARBA" id="ARBA00022692"/>
    </source>
</evidence>
<organism evidence="10 11">
    <name type="scientific">Microbispora corallina</name>
    <dbReference type="NCBI Taxonomy" id="83302"/>
    <lineage>
        <taxon>Bacteria</taxon>
        <taxon>Bacillati</taxon>
        <taxon>Actinomycetota</taxon>
        <taxon>Actinomycetes</taxon>
        <taxon>Streptosporangiales</taxon>
        <taxon>Streptosporangiaceae</taxon>
        <taxon>Microbispora</taxon>
    </lineage>
</organism>
<comment type="caution">
    <text evidence="10">The sequence shown here is derived from an EMBL/GenBank/DDBJ whole genome shotgun (WGS) entry which is preliminary data.</text>
</comment>
<evidence type="ECO:0000259" key="8">
    <source>
        <dbReference type="Pfam" id="PF09924"/>
    </source>
</evidence>
<dbReference type="InterPro" id="IPR024320">
    <property type="entry name" value="LPG_synthase_C"/>
</dbReference>
<keyword evidence="5 7" id="KW-0472">Membrane</keyword>
<reference evidence="10 11" key="1">
    <citation type="submission" date="2021-01" db="EMBL/GenBank/DDBJ databases">
        <title>Whole genome shotgun sequence of Microbispora corallina NBRC 16416.</title>
        <authorList>
            <person name="Komaki H."/>
            <person name="Tamura T."/>
        </authorList>
    </citation>
    <scope>NUCLEOTIDE SEQUENCE [LARGE SCALE GENOMIC DNA]</scope>
    <source>
        <strain evidence="10 11">NBRC 16416</strain>
    </source>
</reference>
<evidence type="ECO:0000259" key="9">
    <source>
        <dbReference type="Pfam" id="PF16995"/>
    </source>
</evidence>
<comment type="subcellular location">
    <subcellularLocation>
        <location evidence="1">Cell membrane</location>
        <topology evidence="1">Multi-pass membrane protein</topology>
    </subcellularLocation>
</comment>
<protein>
    <submittedName>
        <fullName evidence="10">Membrane protein</fullName>
    </submittedName>
</protein>
<keyword evidence="4 7" id="KW-1133">Transmembrane helix</keyword>
<evidence type="ECO:0000256" key="7">
    <source>
        <dbReference type="SAM" id="Phobius"/>
    </source>
</evidence>
<feature type="transmembrane region" description="Helical" evidence="7">
    <location>
        <begin position="199"/>
        <end position="220"/>
    </location>
</feature>
<proteinExistence type="predicted"/>
<accession>A0ABQ4G4K7</accession>
<name>A0ABQ4G4K7_9ACTN</name>
<dbReference type="Proteomes" id="UP000603904">
    <property type="component" value="Unassembled WGS sequence"/>
</dbReference>
<feature type="domain" description="Phosphatidylglycerol lysyltransferase C-terminal" evidence="8">
    <location>
        <begin position="238"/>
        <end position="545"/>
    </location>
</feature>
<feature type="domain" description="Lysyl-tRNA synthetase N-terminal transmembrane region" evidence="9">
    <location>
        <begin position="16"/>
        <end position="159"/>
    </location>
</feature>
<keyword evidence="2" id="KW-1003">Cell membrane</keyword>
<dbReference type="InterPro" id="IPR031553">
    <property type="entry name" value="tRNA-synt_2_TM"/>
</dbReference>
<evidence type="ECO:0000256" key="6">
    <source>
        <dbReference type="SAM" id="MobiDB-lite"/>
    </source>
</evidence>
<dbReference type="PANTHER" id="PTHR34697">
    <property type="entry name" value="PHOSPHATIDYLGLYCEROL LYSYLTRANSFERASE"/>
    <property type="match status" value="1"/>
</dbReference>
<dbReference type="RefSeq" id="WP_204059266.1">
    <property type="nucleotide sequence ID" value="NZ_BAAAGP010000021.1"/>
</dbReference>
<evidence type="ECO:0000256" key="2">
    <source>
        <dbReference type="ARBA" id="ARBA00022475"/>
    </source>
</evidence>
<feature type="transmembrane region" description="Helical" evidence="7">
    <location>
        <begin position="86"/>
        <end position="103"/>
    </location>
</feature>
<dbReference type="Pfam" id="PF09924">
    <property type="entry name" value="LPG_synthase_C"/>
    <property type="match status" value="1"/>
</dbReference>
<evidence type="ECO:0000256" key="5">
    <source>
        <dbReference type="ARBA" id="ARBA00023136"/>
    </source>
</evidence>
<feature type="transmembrane region" description="Helical" evidence="7">
    <location>
        <begin position="60"/>
        <end position="79"/>
    </location>
</feature>
<evidence type="ECO:0000313" key="11">
    <source>
        <dbReference type="Proteomes" id="UP000603904"/>
    </source>
</evidence>
<feature type="compositionally biased region" description="Basic and acidic residues" evidence="6">
    <location>
        <begin position="683"/>
        <end position="705"/>
    </location>
</feature>
<evidence type="ECO:0000313" key="10">
    <source>
        <dbReference type="EMBL" id="GIH41965.1"/>
    </source>
</evidence>
<sequence length="705" mass="75950">MSRQTRIPRGAVSRPWVPAAAGTAALLIGILDIVKAVVPHFRESRISEIASVLPGSVTTLAESATLLVGILLIMLAHALRRRKVRAWRAVVVLLPVGAAVEALHRHPIAAAVSLGLFAVLVANRREFYALSDPRSRWRALGMFLALGAFDLLIGWTLVASRARTEIGRPGLSDQLQHVVLGLFGLEGPVTFTSERSGDLVYFSLAGLGALTAVTTIYLVLRPERPAAALTPGDEERLRALIGRYGCQDSLGYFALRRDKSVIFSPTGKAAIGYRVVAGVMLASGDPVGDVEAWPGAIRRFLDEAGRHAWVPAVIGCSETGGEVWTREGGLDALELGDEAIVEVADFTLEGRAMRNVRQMVNRVERLGYTCRVRRVGDLTEAETERIRGAADFWRGTETERGFSMALGRFGDPADGDCLVATAHKECEEGSAPGGDIRAILHFVPWGPDGISLDLMRRDRQADPGLNELLIVKALQAAPEFGVRRVSLNFAMFRSTLARGERLGAGPVLRAWRGVLVFLSRWFQIESLYKFNAKFRPYWEPRFLVYPTARDLPRIGVSALQAEAFLTLGLPRPGFLRRCGALLRRRRAAAEVLGPADGAVPGPHGDPVVHSLPDGGVEPVPLVKRPHGAVDLRRARRRAAAKAAVEARVGPQPPGELDGLRGGVGDAGDREAADPAGAPGVPVRDAEVADGEHPDHGAPPETAPDR</sequence>
<keyword evidence="3 7" id="KW-0812">Transmembrane</keyword>
<evidence type="ECO:0000256" key="1">
    <source>
        <dbReference type="ARBA" id="ARBA00004651"/>
    </source>
</evidence>
<dbReference type="Pfam" id="PF16995">
    <property type="entry name" value="tRNA-synt_2_TM"/>
    <property type="match status" value="1"/>
</dbReference>
<evidence type="ECO:0000256" key="4">
    <source>
        <dbReference type="ARBA" id="ARBA00022989"/>
    </source>
</evidence>
<gene>
    <name evidence="10" type="ORF">Mco01_49650</name>
</gene>
<keyword evidence="11" id="KW-1185">Reference proteome</keyword>
<dbReference type="PANTHER" id="PTHR34697:SF2">
    <property type="entry name" value="PHOSPHATIDYLGLYCEROL LYSYLTRANSFERASE"/>
    <property type="match status" value="1"/>
</dbReference>